<feature type="transmembrane region" description="Helical" evidence="6">
    <location>
        <begin position="253"/>
        <end position="274"/>
    </location>
</feature>
<evidence type="ECO:0000313" key="7">
    <source>
        <dbReference type="EMBL" id="MDC5741869.1"/>
    </source>
</evidence>
<dbReference type="GeneID" id="78077236"/>
<protein>
    <submittedName>
        <fullName evidence="7">ABC transporter permease</fullName>
    </submittedName>
</protein>
<feature type="transmembrane region" description="Helical" evidence="6">
    <location>
        <begin position="335"/>
        <end position="358"/>
    </location>
</feature>
<feature type="transmembrane region" description="Helical" evidence="6">
    <location>
        <begin position="159"/>
        <end position="178"/>
    </location>
</feature>
<comment type="caution">
    <text evidence="7">The sequence shown here is derived from an EMBL/GenBank/DDBJ whole genome shotgun (WGS) entry which is preliminary data.</text>
</comment>
<dbReference type="Pfam" id="PF02653">
    <property type="entry name" value="BPD_transp_2"/>
    <property type="match status" value="1"/>
</dbReference>
<comment type="subcellular location">
    <subcellularLocation>
        <location evidence="1">Cell inner membrane</location>
        <topology evidence="1">Multi-pass membrane protein</topology>
    </subcellularLocation>
</comment>
<dbReference type="RefSeq" id="WP_069668290.1">
    <property type="nucleotide sequence ID" value="NZ_JAPFIM010000015.1"/>
</dbReference>
<dbReference type="PANTHER" id="PTHR47089">
    <property type="entry name" value="ABC TRANSPORTER, PERMEASE PROTEIN"/>
    <property type="match status" value="1"/>
</dbReference>
<accession>A0ABT5GX72</accession>
<evidence type="ECO:0000256" key="6">
    <source>
        <dbReference type="SAM" id="Phobius"/>
    </source>
</evidence>
<keyword evidence="2" id="KW-1003">Cell membrane</keyword>
<keyword evidence="4 6" id="KW-1133">Transmembrane helix</keyword>
<dbReference type="InterPro" id="IPR001851">
    <property type="entry name" value="ABC_transp_permease"/>
</dbReference>
<evidence type="ECO:0000313" key="8">
    <source>
        <dbReference type="Proteomes" id="UP001150001"/>
    </source>
</evidence>
<keyword evidence="8" id="KW-1185">Reference proteome</keyword>
<feature type="transmembrane region" description="Helical" evidence="6">
    <location>
        <begin position="124"/>
        <end position="147"/>
    </location>
</feature>
<dbReference type="EMBL" id="JAPFIT010000019">
    <property type="protein sequence ID" value="MDC5741869.1"/>
    <property type="molecule type" value="Genomic_DNA"/>
</dbReference>
<keyword evidence="3 6" id="KW-0812">Transmembrane</keyword>
<dbReference type="CDD" id="cd06580">
    <property type="entry name" value="TM_PBP1_transp_TpRbsC_like"/>
    <property type="match status" value="1"/>
</dbReference>
<proteinExistence type="predicted"/>
<reference evidence="7" key="1">
    <citation type="submission" date="2022-11" db="EMBL/GenBank/DDBJ databases">
        <title>Role of the vibriolysin VemA secreted by the emergent pathogen Vibrio europaeus in the colonization of Manila clam mucus.</title>
        <authorList>
            <person name="Martinez C."/>
            <person name="Rodriguez S."/>
            <person name="Vences A."/>
            <person name="Barja J.L."/>
            <person name="Toranzo A.E."/>
            <person name="Dubert J."/>
        </authorList>
    </citation>
    <scope>NUCLEOTIDE SEQUENCE</scope>
    <source>
        <strain evidence="7">3454</strain>
    </source>
</reference>
<keyword evidence="5 6" id="KW-0472">Membrane</keyword>
<evidence type="ECO:0000256" key="3">
    <source>
        <dbReference type="ARBA" id="ARBA00022692"/>
    </source>
</evidence>
<feature type="transmembrane region" description="Helical" evidence="6">
    <location>
        <begin position="98"/>
        <end position="118"/>
    </location>
</feature>
<evidence type="ECO:0000256" key="1">
    <source>
        <dbReference type="ARBA" id="ARBA00004429"/>
    </source>
</evidence>
<dbReference type="PANTHER" id="PTHR47089:SF1">
    <property type="entry name" value="GUANOSINE ABC TRANSPORTER PERMEASE PROTEIN NUPP"/>
    <property type="match status" value="1"/>
</dbReference>
<evidence type="ECO:0000256" key="5">
    <source>
        <dbReference type="ARBA" id="ARBA00023136"/>
    </source>
</evidence>
<name>A0ABT5GX72_9VIBR</name>
<feature type="transmembrane region" description="Helical" evidence="6">
    <location>
        <begin position="18"/>
        <end position="37"/>
    </location>
</feature>
<evidence type="ECO:0000256" key="2">
    <source>
        <dbReference type="ARBA" id="ARBA00022475"/>
    </source>
</evidence>
<gene>
    <name evidence="7" type="ORF">OPW20_17485</name>
</gene>
<evidence type="ECO:0000256" key="4">
    <source>
        <dbReference type="ARBA" id="ARBA00022989"/>
    </source>
</evidence>
<sequence>MKIKYLFENKAIRELSRIFTVVFAAILIGFIITLFISEDAFGAFKVLLTGPFPKISITDGTLHLRGMSRTGSWLIDFTTLTLLGLSVCLAFRAQQFSMGAEGQLFLGALVSACVAIYIDGPSFFVIPLALVAAATVGFFWGLIPGYLKAYLNANEIVSTLMLNAIAVQLYRYVLVYYMNDPSAGYIASQTIPEAARLSYILDGTRLTSMFYIMVAAVAFVILLVYRSKFGYQLNIIGINERFAKYGGIATKRIVMLTFAVSGVFAGLAGAHMALGVTSRLNLYLAPGIGFEGIVVALLARNDPRLIPLCALLYSYLRVGSQIMERSTDVPREIVLIIQALIILFVMVEHIKPFAIRLLNKIKSNKVKVITQFENKGV</sequence>
<feature type="transmembrane region" description="Helical" evidence="6">
    <location>
        <begin position="206"/>
        <end position="225"/>
    </location>
</feature>
<feature type="transmembrane region" description="Helical" evidence="6">
    <location>
        <begin position="73"/>
        <end position="91"/>
    </location>
</feature>
<organism evidence="7 8">
    <name type="scientific">Vibrio europaeus</name>
    <dbReference type="NCBI Taxonomy" id="300876"/>
    <lineage>
        <taxon>Bacteria</taxon>
        <taxon>Pseudomonadati</taxon>
        <taxon>Pseudomonadota</taxon>
        <taxon>Gammaproteobacteria</taxon>
        <taxon>Vibrionales</taxon>
        <taxon>Vibrionaceae</taxon>
        <taxon>Vibrio</taxon>
        <taxon>Vibrio oreintalis group</taxon>
    </lineage>
</organism>
<dbReference type="Proteomes" id="UP001150001">
    <property type="component" value="Unassembled WGS sequence"/>
</dbReference>